<accession>A0A7S4BIN8</accession>
<protein>
    <submittedName>
        <fullName evidence="1">Uncharacterized protein</fullName>
    </submittedName>
</protein>
<organism evidence="1">
    <name type="scientific">Chrysotila carterae</name>
    <name type="common">Marine alga</name>
    <name type="synonym">Syracosphaera carterae</name>
    <dbReference type="NCBI Taxonomy" id="13221"/>
    <lineage>
        <taxon>Eukaryota</taxon>
        <taxon>Haptista</taxon>
        <taxon>Haptophyta</taxon>
        <taxon>Prymnesiophyceae</taxon>
        <taxon>Isochrysidales</taxon>
        <taxon>Isochrysidaceae</taxon>
        <taxon>Chrysotila</taxon>
    </lineage>
</organism>
<dbReference type="AlphaFoldDB" id="A0A7S4BIN8"/>
<proteinExistence type="predicted"/>
<dbReference type="EMBL" id="HBIZ01031142">
    <property type="protein sequence ID" value="CAE0767251.1"/>
    <property type="molecule type" value="Transcribed_RNA"/>
</dbReference>
<name>A0A7S4BIN8_CHRCT</name>
<evidence type="ECO:0000313" key="1">
    <source>
        <dbReference type="EMBL" id="CAE0767251.1"/>
    </source>
</evidence>
<sequence>MQMAPLQPRYASTKSVTVPTTRVVLNVADEVAQLGRFALQSRIFGLVQHRKQVEEGRQFTQALFERGRKTGEALQPEPCMHKLVREDDRGLHSGQSRIEQDHVDGACRVSRSAPTFDGVPLGAEAVHDAHRQRHVPEVEAVAAEHTSHVGEERRRVLIRLNRLMRHERGTSVGSR</sequence>
<reference evidence="1" key="1">
    <citation type="submission" date="2021-01" db="EMBL/GenBank/DDBJ databases">
        <authorList>
            <person name="Corre E."/>
            <person name="Pelletier E."/>
            <person name="Niang G."/>
            <person name="Scheremetjew M."/>
            <person name="Finn R."/>
            <person name="Kale V."/>
            <person name="Holt S."/>
            <person name="Cochrane G."/>
            <person name="Meng A."/>
            <person name="Brown T."/>
            <person name="Cohen L."/>
        </authorList>
    </citation>
    <scope>NUCLEOTIDE SEQUENCE</scope>
    <source>
        <strain evidence="1">CCMP645</strain>
    </source>
</reference>
<gene>
    <name evidence="1" type="ORF">PCAR00345_LOCUS19863</name>
</gene>